<name>A0ABV5FKC7_9FLAO</name>
<evidence type="ECO:0000313" key="1">
    <source>
        <dbReference type="EMBL" id="MFB9063978.1"/>
    </source>
</evidence>
<gene>
    <name evidence="1" type="ORF">ACFFUQ_08075</name>
</gene>
<reference evidence="1 2" key="1">
    <citation type="submission" date="2024-09" db="EMBL/GenBank/DDBJ databases">
        <authorList>
            <person name="Sun Q."/>
            <person name="Mori K."/>
        </authorList>
    </citation>
    <scope>NUCLEOTIDE SEQUENCE [LARGE SCALE GENOMIC DNA]</scope>
    <source>
        <strain evidence="1 2">CECT 7908</strain>
    </source>
</reference>
<proteinExistence type="predicted"/>
<keyword evidence="2" id="KW-1185">Reference proteome</keyword>
<evidence type="ECO:0000313" key="2">
    <source>
        <dbReference type="Proteomes" id="UP001589589"/>
    </source>
</evidence>
<dbReference type="EMBL" id="JBHMEX010000026">
    <property type="protein sequence ID" value="MFB9063978.1"/>
    <property type="molecule type" value="Genomic_DNA"/>
</dbReference>
<sequence>MARTLIVTEVDGMDVRHLNATLDILDEPICMNIGVALMPFMENGFYFLKEDNINSEEIVEGINDVETDFVEYLYKIRQANRNKTKLEYTRVSGPNRLIRRERVFIAGKIFPVMSISYSGKDIDCSSSKIQTKSVSTYELRLLFGETFSEYKEFEINYISIDNDNIRIYLPKYSSIGIHYCDLLIDFLTNGEKTKIVAANGEFPNMEFYKMATGKVNLQKACWLKKDRKNKNDTWKDACMYIVEHKYQGLLGPFGQIADFYQFLEQELIINKTRHKTRWLKGAYTLVDKLKIMDGGFAFVDNDVEVILSELNIGICDYAITQFYELFYGEYKNIPLDTMEKAYQWDLAFVKHEQGVVAVPIYTKTSKKTIETFQVMADKDLQNNIRHGFGGFLGVTPEFDDPWMGNVTDAGFRIDLPMLMLWLDRHKPTSLPFKDKVDSKGFLKEEYKKIIRPYVVK</sequence>
<accession>A0ABV5FKC7</accession>
<dbReference type="Proteomes" id="UP001589589">
    <property type="component" value="Unassembled WGS sequence"/>
</dbReference>
<dbReference type="RefSeq" id="WP_290262049.1">
    <property type="nucleotide sequence ID" value="NZ_JAUFQQ010000003.1"/>
</dbReference>
<protein>
    <submittedName>
        <fullName evidence="1">Uncharacterized protein</fullName>
    </submittedName>
</protein>
<comment type="caution">
    <text evidence="1">The sequence shown here is derived from an EMBL/GenBank/DDBJ whole genome shotgun (WGS) entry which is preliminary data.</text>
</comment>
<organism evidence="1 2">
    <name type="scientific">Flavobacterium branchiarum</name>
    <dbReference type="NCBI Taxonomy" id="1114870"/>
    <lineage>
        <taxon>Bacteria</taxon>
        <taxon>Pseudomonadati</taxon>
        <taxon>Bacteroidota</taxon>
        <taxon>Flavobacteriia</taxon>
        <taxon>Flavobacteriales</taxon>
        <taxon>Flavobacteriaceae</taxon>
        <taxon>Flavobacterium</taxon>
    </lineage>
</organism>